<evidence type="ECO:0000256" key="3">
    <source>
        <dbReference type="HAMAP-Rule" id="MF_02225"/>
    </source>
</evidence>
<feature type="binding site" evidence="3">
    <location>
        <position position="342"/>
    </location>
    <ligand>
        <name>CTP</name>
        <dbReference type="ChEBI" id="CHEBI:37563"/>
    </ligand>
</feature>
<organism evidence="7">
    <name type="scientific">Telmatobacter sp. DSM 110680</name>
    <dbReference type="NCBI Taxonomy" id="3036704"/>
    <lineage>
        <taxon>Bacteria</taxon>
        <taxon>Pseudomonadati</taxon>
        <taxon>Acidobacteriota</taxon>
        <taxon>Terriglobia</taxon>
        <taxon>Terriglobales</taxon>
        <taxon>Acidobacteriaceae</taxon>
        <taxon>Telmatobacter</taxon>
    </lineage>
</organism>
<dbReference type="GO" id="GO:0046872">
    <property type="term" value="F:metal ion binding"/>
    <property type="evidence" value="ECO:0007669"/>
    <property type="project" value="UniProtKB-KW"/>
</dbReference>
<dbReference type="EC" id="4.1.1.36" evidence="3"/>
<dbReference type="GO" id="GO:0071513">
    <property type="term" value="C:phosphopantothenoylcysteine decarboxylase complex"/>
    <property type="evidence" value="ECO:0007669"/>
    <property type="project" value="TreeGrafter"/>
</dbReference>
<dbReference type="GO" id="GO:0004632">
    <property type="term" value="F:phosphopantothenate--cysteine ligase activity"/>
    <property type="evidence" value="ECO:0007669"/>
    <property type="project" value="UniProtKB-UniRule"/>
</dbReference>
<dbReference type="Gene3D" id="3.40.50.10300">
    <property type="entry name" value="CoaB-like"/>
    <property type="match status" value="1"/>
</dbReference>
<dbReference type="Pfam" id="PF02441">
    <property type="entry name" value="Flavoprotein"/>
    <property type="match status" value="1"/>
</dbReference>
<proteinExistence type="inferred from homology"/>
<keyword evidence="3 4" id="KW-0436">Ligase</keyword>
<dbReference type="InterPro" id="IPR003382">
    <property type="entry name" value="Flavoprotein"/>
</dbReference>
<accession>A0AAU7DHH0</accession>
<dbReference type="NCBIfam" id="TIGR00521">
    <property type="entry name" value="coaBC_dfp"/>
    <property type="match status" value="1"/>
</dbReference>
<feature type="domain" description="DNA/pantothenate metabolism flavoprotein C-terminal" evidence="6">
    <location>
        <begin position="187"/>
        <end position="395"/>
    </location>
</feature>
<dbReference type="PANTHER" id="PTHR14359:SF6">
    <property type="entry name" value="PHOSPHOPANTOTHENOYLCYSTEINE DECARBOXYLASE"/>
    <property type="match status" value="1"/>
</dbReference>
<dbReference type="Pfam" id="PF04127">
    <property type="entry name" value="DFP"/>
    <property type="match status" value="1"/>
</dbReference>
<reference evidence="7" key="1">
    <citation type="submission" date="2023-03" db="EMBL/GenBank/DDBJ databases">
        <title>Edaphobacter sp.</title>
        <authorList>
            <person name="Huber K.J."/>
            <person name="Papendorf J."/>
            <person name="Pilke C."/>
            <person name="Bunk B."/>
            <person name="Sproeer C."/>
            <person name="Pester M."/>
        </authorList>
    </citation>
    <scope>NUCLEOTIDE SEQUENCE</scope>
    <source>
        <strain evidence="7">DSM 110680</strain>
    </source>
</reference>
<keyword evidence="3" id="KW-0460">Magnesium</keyword>
<evidence type="ECO:0000259" key="6">
    <source>
        <dbReference type="Pfam" id="PF04127"/>
    </source>
</evidence>
<dbReference type="GO" id="GO:0015937">
    <property type="term" value="P:coenzyme A biosynthetic process"/>
    <property type="evidence" value="ECO:0007669"/>
    <property type="project" value="UniProtKB-UniRule"/>
</dbReference>
<keyword evidence="3 4" id="KW-0288">FMN</keyword>
<evidence type="ECO:0000256" key="2">
    <source>
        <dbReference type="ARBA" id="ARBA00023239"/>
    </source>
</evidence>
<keyword evidence="3" id="KW-0511">Multifunctional enzyme</keyword>
<dbReference type="InterPro" id="IPR005252">
    <property type="entry name" value="CoaBC"/>
</dbReference>
<dbReference type="InterPro" id="IPR036551">
    <property type="entry name" value="Flavin_trans-like"/>
</dbReference>
<keyword evidence="3 4" id="KW-0285">Flavoprotein</keyword>
<dbReference type="EMBL" id="CP121196">
    <property type="protein sequence ID" value="XBH16767.1"/>
    <property type="molecule type" value="Genomic_DNA"/>
</dbReference>
<feature type="binding site" evidence="3">
    <location>
        <position position="324"/>
    </location>
    <ligand>
        <name>CTP</name>
        <dbReference type="ChEBI" id="CHEBI:37563"/>
    </ligand>
</feature>
<feature type="region of interest" description="Phosphopantothenate--cysteine ligase" evidence="3">
    <location>
        <begin position="192"/>
        <end position="432"/>
    </location>
</feature>
<feature type="binding site" evidence="3">
    <location>
        <position position="280"/>
    </location>
    <ligand>
        <name>CTP</name>
        <dbReference type="ChEBI" id="CHEBI:37563"/>
    </ligand>
</feature>
<feature type="binding site" evidence="3">
    <location>
        <position position="290"/>
    </location>
    <ligand>
        <name>CTP</name>
        <dbReference type="ChEBI" id="CHEBI:37563"/>
    </ligand>
</feature>
<evidence type="ECO:0000313" key="7">
    <source>
        <dbReference type="EMBL" id="XBH16767.1"/>
    </source>
</evidence>
<dbReference type="GO" id="GO:0010181">
    <property type="term" value="F:FMN binding"/>
    <property type="evidence" value="ECO:0007669"/>
    <property type="project" value="UniProtKB-UniRule"/>
</dbReference>
<feature type="domain" description="Flavoprotein" evidence="5">
    <location>
        <begin position="1"/>
        <end position="179"/>
    </location>
</feature>
<sequence>MRVTVGVSGGIAAYKAAELVRALQRRGMEVHVVMTEAATRFVQPLTFAALTGHKVISSLWDESDLNESTYESSIEHIGEAQWTEALVVAPATADILAKFAQGMANDFLTTMYLATPAHVLVAPAMNVHMWQHPAVQANLDILRQRGVRVIEPGTGDLACGMVGAGRMAEPEAIADVVFHSMGRRNDMAGETVLVTAGGTREALDPVRYIGNRSSGKMGYALADAAQSRGAKVILISGPSALHPPARCEVVRVTTAAEMRKAVLEHMVEATMIIKAAAVADYRPVSVSEQKLKRSGPMVLELAPTEDILAEVTKNRRPGQLIIGFAAETQNTMENGRAKLLRKGADAIVVNDVSGEGVGIDSERNAATFLTPSTSIELPEMTKRKLADRILDEISALRRPRPLVFEVDEHSPQDKVLSESVAPLTSRRQIIVE</sequence>
<feature type="region of interest" description="Phosphopantothenoylcysteine decarboxylase" evidence="3">
    <location>
        <begin position="1"/>
        <end position="191"/>
    </location>
</feature>
<dbReference type="GO" id="GO:0004633">
    <property type="term" value="F:phosphopantothenoylcysteine decarboxylase activity"/>
    <property type="evidence" value="ECO:0007669"/>
    <property type="project" value="UniProtKB-UniRule"/>
</dbReference>
<dbReference type="SUPFAM" id="SSF52507">
    <property type="entry name" value="Homo-oligomeric flavin-containing Cys decarboxylases, HFCD"/>
    <property type="match status" value="1"/>
</dbReference>
<keyword evidence="2 3" id="KW-0456">Lyase</keyword>
<comment type="cofactor">
    <cofactor evidence="3">
        <name>FMN</name>
        <dbReference type="ChEBI" id="CHEBI:58210"/>
    </cofactor>
    <text evidence="3">Binds 1 FMN per subunit.</text>
</comment>
<comment type="function">
    <text evidence="3">Catalyzes two sequential steps in the biosynthesis of coenzyme A. In the first step cysteine is conjugated to 4'-phosphopantothenate to form 4-phosphopantothenoylcysteine. In the second step the latter compound is decarboxylated to form 4'-phosphopantotheine.</text>
</comment>
<comment type="pathway">
    <text evidence="3 4">Cofactor biosynthesis; coenzyme A biosynthesis; CoA from (R)-pantothenate: step 3/5.</text>
</comment>
<dbReference type="HAMAP" id="MF_02225">
    <property type="entry name" value="CoaBC"/>
    <property type="match status" value="1"/>
</dbReference>
<gene>
    <name evidence="3 7" type="primary">coaBC</name>
    <name evidence="7" type="ORF">P8935_19600</name>
</gene>
<name>A0AAU7DHH0_9BACT</name>
<evidence type="ECO:0000259" key="5">
    <source>
        <dbReference type="Pfam" id="PF02441"/>
    </source>
</evidence>
<dbReference type="AlphaFoldDB" id="A0AAU7DHH0"/>
<dbReference type="PANTHER" id="PTHR14359">
    <property type="entry name" value="HOMO-OLIGOMERIC FLAVIN CONTAINING CYS DECARBOXYLASE FAMILY"/>
    <property type="match status" value="1"/>
</dbReference>
<dbReference type="GO" id="GO:0015941">
    <property type="term" value="P:pantothenate catabolic process"/>
    <property type="evidence" value="ECO:0007669"/>
    <property type="project" value="InterPro"/>
</dbReference>
<comment type="similarity">
    <text evidence="3 4">In the N-terminal section; belongs to the HFCD (homo-oligomeric flavin containing Cys decarboxylase) superfamily.</text>
</comment>
<comment type="caution">
    <text evidence="3">Lacks conserved residue(s) required for the propagation of feature annotation.</text>
</comment>
<comment type="catalytic activity">
    <reaction evidence="3 4">
        <text>N-[(R)-4-phosphopantothenoyl]-L-cysteine + H(+) = (R)-4'-phosphopantetheine + CO2</text>
        <dbReference type="Rhea" id="RHEA:16793"/>
        <dbReference type="ChEBI" id="CHEBI:15378"/>
        <dbReference type="ChEBI" id="CHEBI:16526"/>
        <dbReference type="ChEBI" id="CHEBI:59458"/>
        <dbReference type="ChEBI" id="CHEBI:61723"/>
        <dbReference type="EC" id="4.1.1.36"/>
    </reaction>
</comment>
<evidence type="ECO:0000256" key="4">
    <source>
        <dbReference type="RuleBase" id="RU364078"/>
    </source>
</evidence>
<feature type="binding site" evidence="3">
    <location>
        <position position="338"/>
    </location>
    <ligand>
        <name>CTP</name>
        <dbReference type="ChEBI" id="CHEBI:37563"/>
    </ligand>
</feature>
<dbReference type="RefSeq" id="WP_348261995.1">
    <property type="nucleotide sequence ID" value="NZ_CP121196.1"/>
</dbReference>
<comment type="catalytic activity">
    <reaction evidence="3 4">
        <text>(R)-4'-phosphopantothenate + L-cysteine + CTP = N-[(R)-4-phosphopantothenoyl]-L-cysteine + CMP + diphosphate + H(+)</text>
        <dbReference type="Rhea" id="RHEA:19397"/>
        <dbReference type="ChEBI" id="CHEBI:10986"/>
        <dbReference type="ChEBI" id="CHEBI:15378"/>
        <dbReference type="ChEBI" id="CHEBI:33019"/>
        <dbReference type="ChEBI" id="CHEBI:35235"/>
        <dbReference type="ChEBI" id="CHEBI:37563"/>
        <dbReference type="ChEBI" id="CHEBI:59458"/>
        <dbReference type="ChEBI" id="CHEBI:60377"/>
        <dbReference type="EC" id="6.3.2.5"/>
    </reaction>
</comment>
<dbReference type="InterPro" id="IPR007085">
    <property type="entry name" value="DNA/pantothenate-metab_flavo_C"/>
</dbReference>
<dbReference type="Gene3D" id="3.40.50.1950">
    <property type="entry name" value="Flavin prenyltransferase-like"/>
    <property type="match status" value="1"/>
</dbReference>
<dbReference type="InterPro" id="IPR035929">
    <property type="entry name" value="CoaB-like_sf"/>
</dbReference>
<evidence type="ECO:0000256" key="1">
    <source>
        <dbReference type="ARBA" id="ARBA00022793"/>
    </source>
</evidence>
<comment type="function">
    <text evidence="4">Catalyzes two steps in the biosynthesis of coenzyme A. In the first step cysteine is conjugated to 4'-phosphopantothenate to form 4-phosphopantothenoylcysteine, in the latter compound is decarboxylated to form 4'-phosphopantotheine.</text>
</comment>
<protein>
    <recommendedName>
        <fullName evidence="3">Coenzyme A biosynthesis bifunctional protein CoaBC</fullName>
    </recommendedName>
    <alternativeName>
        <fullName evidence="3">DNA/pantothenate metabolism flavoprotein</fullName>
    </alternativeName>
    <alternativeName>
        <fullName evidence="3">Phosphopantothenoylcysteine synthetase/decarboxylase</fullName>
        <shortName evidence="3">PPCS-PPCDC</shortName>
    </alternativeName>
    <domain>
        <recommendedName>
            <fullName evidence="3">Phosphopantothenoylcysteine decarboxylase</fullName>
            <shortName evidence="3">PPC decarboxylase</shortName>
            <shortName evidence="3">PPC-DC</shortName>
            <ecNumber evidence="3">4.1.1.36</ecNumber>
        </recommendedName>
        <alternativeName>
            <fullName evidence="3">CoaC</fullName>
        </alternativeName>
    </domain>
    <domain>
        <recommendedName>
            <fullName evidence="3">Phosphopantothenate--cysteine ligase</fullName>
            <ecNumber evidence="3">6.3.2.5</ecNumber>
        </recommendedName>
        <alternativeName>
            <fullName evidence="3">CoaB</fullName>
        </alternativeName>
        <alternativeName>
            <fullName evidence="3">Phosphopantothenoylcysteine synthetase</fullName>
            <shortName evidence="3">PPC synthetase</shortName>
            <shortName evidence="3">PPC-S</shortName>
        </alternativeName>
    </domain>
</protein>
<keyword evidence="3" id="KW-0479">Metal-binding</keyword>
<comment type="pathway">
    <text evidence="3 4">Cofactor biosynthesis; coenzyme A biosynthesis; CoA from (R)-pantothenate: step 2/5.</text>
</comment>
<feature type="active site" description="Proton donor" evidence="3">
    <location>
        <position position="159"/>
    </location>
</feature>
<dbReference type="EC" id="6.3.2.5" evidence="3"/>
<keyword evidence="1 3" id="KW-0210">Decarboxylase</keyword>
<comment type="similarity">
    <text evidence="3 4">In the C-terminal section; belongs to the PPC synthetase family.</text>
</comment>
<dbReference type="SUPFAM" id="SSF102645">
    <property type="entry name" value="CoaB-like"/>
    <property type="match status" value="1"/>
</dbReference>
<comment type="cofactor">
    <cofactor evidence="3">
        <name>Mg(2+)</name>
        <dbReference type="ChEBI" id="CHEBI:18420"/>
    </cofactor>
</comment>